<dbReference type="GO" id="GO:0006935">
    <property type="term" value="P:chemotaxis"/>
    <property type="evidence" value="ECO:0007669"/>
    <property type="project" value="InterPro"/>
</dbReference>
<dbReference type="Gene3D" id="3.30.565.10">
    <property type="entry name" value="Histidine kinase-like ATPase, C-terminal domain"/>
    <property type="match status" value="1"/>
</dbReference>
<dbReference type="InterPro" id="IPR003661">
    <property type="entry name" value="HisK_dim/P_dom"/>
</dbReference>
<feature type="domain" description="PAS" evidence="10">
    <location>
        <begin position="555"/>
        <end position="626"/>
    </location>
</feature>
<dbReference type="Gene3D" id="2.10.70.100">
    <property type="match status" value="1"/>
</dbReference>
<protein>
    <recommendedName>
        <fullName evidence="2">histidine kinase</fullName>
        <ecNumber evidence="2">2.7.13.3</ecNumber>
    </recommendedName>
</protein>
<reference evidence="12 13" key="1">
    <citation type="submission" date="2019-02" db="EMBL/GenBank/DDBJ databases">
        <title>Deep-cultivation of Planctomycetes and their phenomic and genomic characterization uncovers novel biology.</title>
        <authorList>
            <person name="Wiegand S."/>
            <person name="Jogler M."/>
            <person name="Boedeker C."/>
            <person name="Pinto D."/>
            <person name="Vollmers J."/>
            <person name="Rivas-Marin E."/>
            <person name="Kohn T."/>
            <person name="Peeters S.H."/>
            <person name="Heuer A."/>
            <person name="Rast P."/>
            <person name="Oberbeckmann S."/>
            <person name="Bunk B."/>
            <person name="Jeske O."/>
            <person name="Meyerdierks A."/>
            <person name="Storesund J.E."/>
            <person name="Kallscheuer N."/>
            <person name="Luecker S."/>
            <person name="Lage O.M."/>
            <person name="Pohl T."/>
            <person name="Merkel B.J."/>
            <person name="Hornburger P."/>
            <person name="Mueller R.-W."/>
            <person name="Bruemmer F."/>
            <person name="Labrenz M."/>
            <person name="Spormann A.M."/>
            <person name="Op den Camp H."/>
            <person name="Overmann J."/>
            <person name="Amann R."/>
            <person name="Jetten M.S.M."/>
            <person name="Mascher T."/>
            <person name="Medema M.H."/>
            <person name="Devos D.P."/>
            <person name="Kaster A.-K."/>
            <person name="Ovreas L."/>
            <person name="Rohde M."/>
            <person name="Galperin M.Y."/>
            <person name="Jogler C."/>
        </authorList>
    </citation>
    <scope>NUCLEOTIDE SEQUENCE [LARGE SCALE GENOMIC DNA]</scope>
    <source>
        <strain evidence="12 13">EC9</strain>
    </source>
</reference>
<evidence type="ECO:0000313" key="12">
    <source>
        <dbReference type="EMBL" id="QDS88955.1"/>
    </source>
</evidence>
<dbReference type="Pfam" id="PF13596">
    <property type="entry name" value="PAS_10"/>
    <property type="match status" value="1"/>
</dbReference>
<feature type="domain" description="Response regulatory" evidence="9">
    <location>
        <begin position="1383"/>
        <end position="1502"/>
    </location>
</feature>
<dbReference type="SUPFAM" id="SSF55785">
    <property type="entry name" value="PYP-like sensor domain (PAS domain)"/>
    <property type="match status" value="4"/>
</dbReference>
<dbReference type="NCBIfam" id="TIGR00229">
    <property type="entry name" value="sensory_box"/>
    <property type="match status" value="3"/>
</dbReference>
<feature type="domain" description="PAS" evidence="10">
    <location>
        <begin position="852"/>
        <end position="924"/>
    </location>
</feature>
<dbReference type="Pfam" id="PF13185">
    <property type="entry name" value="GAF_2"/>
    <property type="match status" value="2"/>
</dbReference>
<keyword evidence="4 12" id="KW-0808">Transferase</keyword>
<dbReference type="Gene3D" id="3.40.50.180">
    <property type="entry name" value="Methylesterase CheB, C-terminal domain"/>
    <property type="match status" value="1"/>
</dbReference>
<dbReference type="Pfam" id="PF00989">
    <property type="entry name" value="PAS"/>
    <property type="match status" value="1"/>
</dbReference>
<feature type="domain" description="PAC" evidence="11">
    <location>
        <begin position="633"/>
        <end position="684"/>
    </location>
</feature>
<dbReference type="CDD" id="cd17546">
    <property type="entry name" value="REC_hyHK_CKI1_RcsC-like"/>
    <property type="match status" value="1"/>
</dbReference>
<dbReference type="PROSITE" id="PS50110">
    <property type="entry name" value="RESPONSE_REGULATORY"/>
    <property type="match status" value="1"/>
</dbReference>
<dbReference type="GO" id="GO:0005737">
    <property type="term" value="C:cytoplasm"/>
    <property type="evidence" value="ECO:0007669"/>
    <property type="project" value="InterPro"/>
</dbReference>
<dbReference type="CDD" id="cd00130">
    <property type="entry name" value="PAS"/>
    <property type="match status" value="3"/>
</dbReference>
<evidence type="ECO:0000256" key="2">
    <source>
        <dbReference type="ARBA" id="ARBA00012438"/>
    </source>
</evidence>
<dbReference type="Pfam" id="PF00512">
    <property type="entry name" value="HisKA"/>
    <property type="match status" value="1"/>
</dbReference>
<feature type="domain" description="PAC" evidence="11">
    <location>
        <begin position="928"/>
        <end position="981"/>
    </location>
</feature>
<dbReference type="SUPFAM" id="SSF52738">
    <property type="entry name" value="Methylesterase CheB, C-terminal domain"/>
    <property type="match status" value="1"/>
</dbReference>
<evidence type="ECO:0000256" key="5">
    <source>
        <dbReference type="ARBA" id="ARBA00022777"/>
    </source>
</evidence>
<dbReference type="Gene3D" id="3.30.450.20">
    <property type="entry name" value="PAS domain"/>
    <property type="match status" value="4"/>
</dbReference>
<dbReference type="SUPFAM" id="SSF52172">
    <property type="entry name" value="CheY-like"/>
    <property type="match status" value="1"/>
</dbReference>
<accession>A0A517M251</accession>
<dbReference type="SUPFAM" id="SSF55781">
    <property type="entry name" value="GAF domain-like"/>
    <property type="match status" value="2"/>
</dbReference>
<dbReference type="FunFam" id="3.30.565.10:FF:000010">
    <property type="entry name" value="Sensor histidine kinase RcsC"/>
    <property type="match status" value="1"/>
</dbReference>
<dbReference type="SMART" id="SM00387">
    <property type="entry name" value="HATPase_c"/>
    <property type="match status" value="1"/>
</dbReference>
<dbReference type="EMBL" id="CP036261">
    <property type="protein sequence ID" value="QDS88955.1"/>
    <property type="molecule type" value="Genomic_DNA"/>
</dbReference>
<dbReference type="KEGG" id="ruv:EC9_31510"/>
<dbReference type="InterPro" id="IPR036890">
    <property type="entry name" value="HATPase_C_sf"/>
</dbReference>
<dbReference type="CDD" id="cd16922">
    <property type="entry name" value="HATPase_EvgS-ArcB-TorS-like"/>
    <property type="match status" value="1"/>
</dbReference>
<dbReference type="InterPro" id="IPR013767">
    <property type="entry name" value="PAS_fold"/>
</dbReference>
<dbReference type="GO" id="GO:0000156">
    <property type="term" value="F:phosphorelay response regulator activity"/>
    <property type="evidence" value="ECO:0007669"/>
    <property type="project" value="InterPro"/>
</dbReference>
<dbReference type="GO" id="GO:0005886">
    <property type="term" value="C:plasma membrane"/>
    <property type="evidence" value="ECO:0007669"/>
    <property type="project" value="TreeGrafter"/>
</dbReference>
<dbReference type="InterPro" id="IPR000014">
    <property type="entry name" value="PAS"/>
</dbReference>
<dbReference type="SMART" id="SM00388">
    <property type="entry name" value="HisKA"/>
    <property type="match status" value="1"/>
</dbReference>
<feature type="domain" description="PAS" evidence="10">
    <location>
        <begin position="982"/>
        <end position="1056"/>
    </location>
</feature>
<dbReference type="InterPro" id="IPR004358">
    <property type="entry name" value="Sig_transdc_His_kin-like_C"/>
</dbReference>
<dbReference type="GO" id="GO:0008984">
    <property type="term" value="F:protein-glutamate methylesterase activity"/>
    <property type="evidence" value="ECO:0007669"/>
    <property type="project" value="InterPro"/>
</dbReference>
<organism evidence="12 13">
    <name type="scientific">Rosistilla ulvae</name>
    <dbReference type="NCBI Taxonomy" id="1930277"/>
    <lineage>
        <taxon>Bacteria</taxon>
        <taxon>Pseudomonadati</taxon>
        <taxon>Planctomycetota</taxon>
        <taxon>Planctomycetia</taxon>
        <taxon>Pirellulales</taxon>
        <taxon>Pirellulaceae</taxon>
        <taxon>Rosistilla</taxon>
    </lineage>
</organism>
<dbReference type="SMART" id="SM00091">
    <property type="entry name" value="PAS"/>
    <property type="match status" value="4"/>
</dbReference>
<feature type="coiled-coil region" evidence="7">
    <location>
        <begin position="209"/>
        <end position="250"/>
    </location>
</feature>
<keyword evidence="13" id="KW-1185">Reference proteome</keyword>
<dbReference type="PROSITE" id="PS50113">
    <property type="entry name" value="PAC"/>
    <property type="match status" value="3"/>
</dbReference>
<dbReference type="InterPro" id="IPR001610">
    <property type="entry name" value="PAC"/>
</dbReference>
<dbReference type="RefSeq" id="WP_145346523.1">
    <property type="nucleotide sequence ID" value="NZ_CP036261.1"/>
</dbReference>
<dbReference type="Pfam" id="PF08447">
    <property type="entry name" value="PAS_3"/>
    <property type="match status" value="1"/>
</dbReference>
<dbReference type="InterPro" id="IPR001789">
    <property type="entry name" value="Sig_transdc_resp-reg_receiver"/>
</dbReference>
<evidence type="ECO:0000256" key="3">
    <source>
        <dbReference type="ARBA" id="ARBA00022553"/>
    </source>
</evidence>
<dbReference type="Gene3D" id="3.40.50.2300">
    <property type="match status" value="1"/>
</dbReference>
<dbReference type="Pfam" id="PF08448">
    <property type="entry name" value="PAS_4"/>
    <property type="match status" value="1"/>
</dbReference>
<proteinExistence type="predicted"/>
<dbReference type="InterPro" id="IPR035965">
    <property type="entry name" value="PAS-like_dom_sf"/>
</dbReference>
<name>A0A517M251_9BACT</name>
<dbReference type="Pfam" id="PF01339">
    <property type="entry name" value="CheB_methylest"/>
    <property type="match status" value="1"/>
</dbReference>
<dbReference type="InterPro" id="IPR013655">
    <property type="entry name" value="PAS_fold_3"/>
</dbReference>
<dbReference type="PANTHER" id="PTHR43047">
    <property type="entry name" value="TWO-COMPONENT HISTIDINE PROTEIN KINASE"/>
    <property type="match status" value="1"/>
</dbReference>
<comment type="catalytic activity">
    <reaction evidence="1">
        <text>ATP + protein L-histidine = ADP + protein N-phospho-L-histidine.</text>
        <dbReference type="EC" id="2.7.13.3"/>
    </reaction>
</comment>
<feature type="domain" description="Histidine kinase" evidence="8">
    <location>
        <begin position="1128"/>
        <end position="1348"/>
    </location>
</feature>
<dbReference type="CDD" id="cd00082">
    <property type="entry name" value="HisKA"/>
    <property type="match status" value="1"/>
</dbReference>
<dbReference type="Gene3D" id="3.30.450.40">
    <property type="match status" value="2"/>
</dbReference>
<evidence type="ECO:0000313" key="13">
    <source>
        <dbReference type="Proteomes" id="UP000319557"/>
    </source>
</evidence>
<dbReference type="InterPro" id="IPR011006">
    <property type="entry name" value="CheY-like_superfamily"/>
</dbReference>
<dbReference type="InterPro" id="IPR036097">
    <property type="entry name" value="HisK_dim/P_sf"/>
</dbReference>
<feature type="domain" description="PAC" evidence="11">
    <location>
        <begin position="1058"/>
        <end position="1110"/>
    </location>
</feature>
<dbReference type="Pfam" id="PF00072">
    <property type="entry name" value="Response_reg"/>
    <property type="match status" value="1"/>
</dbReference>
<dbReference type="InterPro" id="IPR000673">
    <property type="entry name" value="Sig_transdc_resp-reg_Me-estase"/>
</dbReference>
<evidence type="ECO:0000256" key="7">
    <source>
        <dbReference type="SAM" id="Coils"/>
    </source>
</evidence>
<dbReference type="InterPro" id="IPR035909">
    <property type="entry name" value="CheB_C"/>
</dbReference>
<evidence type="ECO:0000259" key="10">
    <source>
        <dbReference type="PROSITE" id="PS50112"/>
    </source>
</evidence>
<keyword evidence="3 6" id="KW-0597">Phosphoprotein</keyword>
<dbReference type="SUPFAM" id="SSF55874">
    <property type="entry name" value="ATPase domain of HSP90 chaperone/DNA topoisomerase II/histidine kinase"/>
    <property type="match status" value="1"/>
</dbReference>
<keyword evidence="7" id="KW-0175">Coiled coil</keyword>
<dbReference type="Pfam" id="PF02518">
    <property type="entry name" value="HATPase_c"/>
    <property type="match status" value="1"/>
</dbReference>
<dbReference type="PRINTS" id="PR00344">
    <property type="entry name" value="BCTRLSENSOR"/>
</dbReference>
<dbReference type="OrthoDB" id="288469at2"/>
<dbReference type="EC" id="2.7.13.3" evidence="2"/>
<dbReference type="InterPro" id="IPR029016">
    <property type="entry name" value="GAF-like_dom_sf"/>
</dbReference>
<dbReference type="PROSITE" id="PS50109">
    <property type="entry name" value="HIS_KIN"/>
    <property type="match status" value="1"/>
</dbReference>
<dbReference type="FunFam" id="3.30.450.20:FF:000155">
    <property type="entry name" value="Sensor histidine kinase TodS"/>
    <property type="match status" value="1"/>
</dbReference>
<dbReference type="SUPFAM" id="SSF47384">
    <property type="entry name" value="Homodimeric domain of signal transducing histidine kinase"/>
    <property type="match status" value="1"/>
</dbReference>
<dbReference type="PROSITE" id="PS50112">
    <property type="entry name" value="PAS"/>
    <property type="match status" value="3"/>
</dbReference>
<dbReference type="InterPro" id="IPR005467">
    <property type="entry name" value="His_kinase_dom"/>
</dbReference>
<sequence length="1505" mass="166610">MQWAQTSNRGEVDRPTAIIGIGCAASENDAIGRLLDGLPQSTGAAFIIARTSIVDRLLDSHADAATMAMSELGESPILLRPNHIYWVPPNNCLRFGDAGVAAIANDASVESTNPIDELFAALAEIKQIPVLGVLVSGPGADGRAGIETLAAAGGQTIVSDHESVTGSGTAPIGTRIAKWLLPIQADGGPDVDDAILDTQRQSEPSRTELKSAVEDLAGSNEQLKSTNEELLRLNEELRSANEQLATSKQEIQAGMEALLRARSDLRNLLEGTQIATIFLDASGRIKSFTPTVRDIYNVCESDIGRPLSEIAHKSDKMPAIPQVDKLSDEIAYVEDEFQTTESRWFLRRVLPYRYDHQPDGVILTFVDISDRKRDEMRLAATHSLTQLLVDTESFDDAVPQLLENLRQILNVDVCLLWLVDSKTRLLECVEASVADASAPLIQFAQRSKEWRFQNGSGLPGYVWERRQPHWIEDVTATDGDSEVFFQRNELAREVGIVSAMASPISSGKHFRGAIEFFSTSKLDRDDSSLRMLRDVGREIGQAIRRKRLDDRYRDEEARKAAVLDAALDCIITMDVDGKIVDFNAAAETTFGISKGEVTGKSLADTLIPAEFREAHRQGLQRYLDSGQVRVIGKRVELLALRADGTQFPIELAINVSLNRDGSPFFTAYLRDISERKAAEAVLEQRAKLAGLHGSLAVALAGAAPLPKILQTCCQQLVDVLDGAFARIWLLNEATQVLELSASAGLYTHLDGRHSRIPMGELKVGQIASTQRPLQTNDVLHDGSVGDPQWAASEGLVAFAGYPLVVEGRVVGVVALFARHALVPEVFQQMLPIADAIAQCIARKESEQELLDRERKLHLAMDAGQLGTWHWDILADRVIWSDQLFELFGYTRNQFLPTRAGFLEIIHVDDRDRVAQRIDALFTGRCESFDMEFRILRGDNQGIVWSSGRGVIRRDRDRQPLSIVAVASDVTERKRWELELADREAQLRRVIDNTLFFIGVLGVDGTLLEANATALKAGAIDRTEVVGRKFWDCYWWNFEPQSIARLQEAVVRAVAGEVVRYDVAVRMACETRMTIDFMLAPVRNEGGQITHLIASGVDISDRVQVEQALRASEHQAQLANASKSEFVANMSHEIRTPMTAVLGYADLLLAQEQDPEKLEHLRTIQRNGNFLLAIINDILDLSKMEAGKMEIHNERFSVAEIVGDVRSMMDVRAAERQLDFEVEFEGTVPERIDSDPKRLRQVLINLTGNAVKFTKSGSVRLQVSEFERAGESMIRFRVIDTGIGVSLEQQERLFQAFSQADASVSRSFGGTGLGLAISKRLVNMLGGDISVESEPGKGSCFTFAIAAGDVQDQRRIRPNLDDVIEGPVDARDRHDASDTQLDCRVLIVDDRRDVRFLSSRILSQAGAEVDQVEDGLEAIERLTTDPELMRSVDLILLDMQMPRLDGYQTATRLRELGFDKPIVALTADAMQGDMNRCIEAGCNDFLSKPIDRNRLIDTVMRLTQRS</sequence>
<gene>
    <name evidence="12" type="primary">rpfC_1</name>
    <name evidence="12" type="ORF">EC9_31510</name>
</gene>
<evidence type="ECO:0000259" key="11">
    <source>
        <dbReference type="PROSITE" id="PS50113"/>
    </source>
</evidence>
<dbReference type="InterPro" id="IPR003594">
    <property type="entry name" value="HATPase_dom"/>
</dbReference>
<dbReference type="InterPro" id="IPR000700">
    <property type="entry name" value="PAS-assoc_C"/>
</dbReference>
<dbReference type="InterPro" id="IPR003018">
    <property type="entry name" value="GAF"/>
</dbReference>
<dbReference type="SMART" id="SM00448">
    <property type="entry name" value="REC"/>
    <property type="match status" value="1"/>
</dbReference>
<dbReference type="GO" id="GO:0000155">
    <property type="term" value="F:phosphorelay sensor kinase activity"/>
    <property type="evidence" value="ECO:0007669"/>
    <property type="project" value="InterPro"/>
</dbReference>
<dbReference type="PANTHER" id="PTHR43047:SF72">
    <property type="entry name" value="OSMOSENSING HISTIDINE PROTEIN KINASE SLN1"/>
    <property type="match status" value="1"/>
</dbReference>
<dbReference type="GO" id="GO:0009927">
    <property type="term" value="F:histidine phosphotransfer kinase activity"/>
    <property type="evidence" value="ECO:0007669"/>
    <property type="project" value="TreeGrafter"/>
</dbReference>
<dbReference type="SMART" id="SM00086">
    <property type="entry name" value="PAC"/>
    <property type="match status" value="4"/>
</dbReference>
<dbReference type="SMART" id="SM00065">
    <property type="entry name" value="GAF"/>
    <property type="match status" value="2"/>
</dbReference>
<dbReference type="Gene3D" id="1.10.287.130">
    <property type="match status" value="1"/>
</dbReference>
<dbReference type="GO" id="GO:0006355">
    <property type="term" value="P:regulation of DNA-templated transcription"/>
    <property type="evidence" value="ECO:0007669"/>
    <property type="project" value="InterPro"/>
</dbReference>
<evidence type="ECO:0000256" key="1">
    <source>
        <dbReference type="ARBA" id="ARBA00000085"/>
    </source>
</evidence>
<keyword evidence="5" id="KW-0418">Kinase</keyword>
<dbReference type="InterPro" id="IPR013656">
    <property type="entry name" value="PAS_4"/>
</dbReference>
<evidence type="ECO:0000259" key="8">
    <source>
        <dbReference type="PROSITE" id="PS50109"/>
    </source>
</evidence>
<dbReference type="Proteomes" id="UP000319557">
    <property type="component" value="Chromosome"/>
</dbReference>
<feature type="modified residue" description="4-aspartylphosphate" evidence="6">
    <location>
        <position position="1437"/>
    </location>
</feature>
<evidence type="ECO:0000256" key="6">
    <source>
        <dbReference type="PROSITE-ProRule" id="PRU00169"/>
    </source>
</evidence>
<evidence type="ECO:0000256" key="4">
    <source>
        <dbReference type="ARBA" id="ARBA00022679"/>
    </source>
</evidence>
<evidence type="ECO:0000259" key="9">
    <source>
        <dbReference type="PROSITE" id="PS50110"/>
    </source>
</evidence>